<dbReference type="Gene3D" id="3.20.20.70">
    <property type="entry name" value="Aldolase class I"/>
    <property type="match status" value="1"/>
</dbReference>
<gene>
    <name evidence="4" type="ORF">C7T94_03550</name>
</gene>
<accession>A0A2T3HRW1</accession>
<dbReference type="AlphaFoldDB" id="A0A2T3HRW1"/>
<sequence>MKKFIEPFQYITHELGNLSHVRQAELACQAGAKWIQYRRLNQPDEVLLEDIAKIAGICDDWGTTLIVTDHVHLNGRADIQGFHIEDMNADFLQLRAALGPDVTLGGSANTTEGLLRLAAEGADYAGLGPFAATRTKPNNYPQLGTNGYRQAIQLLREQQPDFPVVAVGGIAAADVPALMETGIYGIAVSAAVYDAPDFEVAYLQLYNLVKGA</sequence>
<dbReference type="InterPro" id="IPR036206">
    <property type="entry name" value="ThiamineP_synth_sf"/>
</dbReference>
<organism evidence="4 5">
    <name type="scientific">Pedobacter yulinensis</name>
    <dbReference type="NCBI Taxonomy" id="2126353"/>
    <lineage>
        <taxon>Bacteria</taxon>
        <taxon>Pseudomonadati</taxon>
        <taxon>Bacteroidota</taxon>
        <taxon>Sphingobacteriia</taxon>
        <taxon>Sphingobacteriales</taxon>
        <taxon>Sphingobacteriaceae</taxon>
        <taxon>Pedobacter</taxon>
    </lineage>
</organism>
<keyword evidence="5" id="KW-1185">Reference proteome</keyword>
<comment type="caution">
    <text evidence="4">The sequence shown here is derived from an EMBL/GenBank/DDBJ whole genome shotgun (WGS) entry which is preliminary data.</text>
</comment>
<evidence type="ECO:0000256" key="2">
    <source>
        <dbReference type="ARBA" id="ARBA00022977"/>
    </source>
</evidence>
<dbReference type="GO" id="GO:0009228">
    <property type="term" value="P:thiamine biosynthetic process"/>
    <property type="evidence" value="ECO:0007669"/>
    <property type="project" value="UniProtKB-KW"/>
</dbReference>
<dbReference type="InterPro" id="IPR022998">
    <property type="entry name" value="ThiamineP_synth_TenI"/>
</dbReference>
<dbReference type="Proteomes" id="UP000240912">
    <property type="component" value="Unassembled WGS sequence"/>
</dbReference>
<dbReference type="CDD" id="cd00564">
    <property type="entry name" value="TMP_TenI"/>
    <property type="match status" value="1"/>
</dbReference>
<proteinExistence type="predicted"/>
<dbReference type="Pfam" id="PF02581">
    <property type="entry name" value="TMP-TENI"/>
    <property type="match status" value="1"/>
</dbReference>
<evidence type="ECO:0000259" key="3">
    <source>
        <dbReference type="Pfam" id="PF02581"/>
    </source>
</evidence>
<feature type="domain" description="Thiamine phosphate synthase/TenI" evidence="3">
    <location>
        <begin position="18"/>
        <end position="192"/>
    </location>
</feature>
<dbReference type="EMBL" id="PYLS01000001">
    <property type="protein sequence ID" value="PST85192.1"/>
    <property type="molecule type" value="Genomic_DNA"/>
</dbReference>
<evidence type="ECO:0000313" key="5">
    <source>
        <dbReference type="Proteomes" id="UP000240912"/>
    </source>
</evidence>
<dbReference type="OrthoDB" id="9812206at2"/>
<dbReference type="GO" id="GO:0004789">
    <property type="term" value="F:thiamine-phosphate diphosphorylase activity"/>
    <property type="evidence" value="ECO:0007669"/>
    <property type="project" value="TreeGrafter"/>
</dbReference>
<dbReference type="RefSeq" id="WP_107213697.1">
    <property type="nucleotide sequence ID" value="NZ_KZ686268.1"/>
</dbReference>
<protein>
    <submittedName>
        <fullName evidence="4">Thiamine phosphate synthase</fullName>
    </submittedName>
</protein>
<evidence type="ECO:0000256" key="1">
    <source>
        <dbReference type="ARBA" id="ARBA00004948"/>
    </source>
</evidence>
<dbReference type="SUPFAM" id="SSF51391">
    <property type="entry name" value="Thiamin phosphate synthase"/>
    <property type="match status" value="1"/>
</dbReference>
<dbReference type="PANTHER" id="PTHR20857:SF15">
    <property type="entry name" value="THIAMINE-PHOSPHATE SYNTHASE"/>
    <property type="match status" value="1"/>
</dbReference>
<dbReference type="PANTHER" id="PTHR20857">
    <property type="entry name" value="THIAMINE-PHOSPHATE PYROPHOSPHORYLASE"/>
    <property type="match status" value="1"/>
</dbReference>
<keyword evidence="2" id="KW-0784">Thiamine biosynthesis</keyword>
<reference evidence="4 5" key="1">
    <citation type="submission" date="2018-03" db="EMBL/GenBank/DDBJ databases">
        <authorList>
            <person name="Keele B.F."/>
        </authorList>
    </citation>
    <scope>NUCLEOTIDE SEQUENCE [LARGE SCALE GENOMIC DNA]</scope>
    <source>
        <strain evidence="4 5">YL28-9</strain>
    </source>
</reference>
<comment type="pathway">
    <text evidence="1">Cofactor biosynthesis; thiamine diphosphate biosynthesis.</text>
</comment>
<name>A0A2T3HRW1_9SPHI</name>
<dbReference type="GO" id="GO:0005737">
    <property type="term" value="C:cytoplasm"/>
    <property type="evidence" value="ECO:0007669"/>
    <property type="project" value="TreeGrafter"/>
</dbReference>
<dbReference type="InterPro" id="IPR013785">
    <property type="entry name" value="Aldolase_TIM"/>
</dbReference>
<evidence type="ECO:0000313" key="4">
    <source>
        <dbReference type="EMBL" id="PST85192.1"/>
    </source>
</evidence>